<accession>A0A250IVY8</accession>
<feature type="coiled-coil region" evidence="1">
    <location>
        <begin position="115"/>
        <end position="149"/>
    </location>
</feature>
<sequence>MNPRFRVVVPLVACLVLGGTLLWALRDVSSAPSPEAVAAAPSSSASSPSVPGPPMSGSSGSPPEGVGSAVGPAPIASQELAAGEASLPESEDANLPPQENDPIEPEQPQTAAWRHEKLVRITELLDRDVERLEAERQAASARGDEGESRRLAVQLTRHRARLGSLREETAVMADAARQEEQTR</sequence>
<reference evidence="3 4" key="1">
    <citation type="submission" date="2017-06" db="EMBL/GenBank/DDBJ databases">
        <title>Sequencing and comparative analysis of myxobacterial genomes.</title>
        <authorList>
            <person name="Rupp O."/>
            <person name="Goesmann A."/>
            <person name="Sogaard-Andersen L."/>
        </authorList>
    </citation>
    <scope>NUCLEOTIDE SEQUENCE [LARGE SCALE GENOMIC DNA]</scope>
    <source>
        <strain evidence="3 4">DSM 52655</strain>
    </source>
</reference>
<feature type="region of interest" description="Disordered" evidence="2">
    <location>
        <begin position="32"/>
        <end position="113"/>
    </location>
</feature>
<evidence type="ECO:0000313" key="4">
    <source>
        <dbReference type="Proteomes" id="UP000217257"/>
    </source>
</evidence>
<keyword evidence="1" id="KW-0175">Coiled coil</keyword>
<name>A0A250IVY8_9BACT</name>
<feature type="compositionally biased region" description="Low complexity" evidence="2">
    <location>
        <begin position="32"/>
        <end position="74"/>
    </location>
</feature>
<dbReference type="KEGG" id="cfus:CYFUS_000488"/>
<evidence type="ECO:0000313" key="3">
    <source>
        <dbReference type="EMBL" id="ATB35076.1"/>
    </source>
</evidence>
<dbReference type="AlphaFoldDB" id="A0A250IVY8"/>
<protein>
    <submittedName>
        <fullName evidence="3">Uncharacterized protein</fullName>
    </submittedName>
</protein>
<dbReference type="EMBL" id="CP022098">
    <property type="protein sequence ID" value="ATB35076.1"/>
    <property type="molecule type" value="Genomic_DNA"/>
</dbReference>
<dbReference type="RefSeq" id="WP_095983751.1">
    <property type="nucleotide sequence ID" value="NZ_CP022098.1"/>
</dbReference>
<evidence type="ECO:0000256" key="1">
    <source>
        <dbReference type="SAM" id="Coils"/>
    </source>
</evidence>
<proteinExistence type="predicted"/>
<evidence type="ECO:0000256" key="2">
    <source>
        <dbReference type="SAM" id="MobiDB-lite"/>
    </source>
</evidence>
<gene>
    <name evidence="3" type="ORF">CYFUS_000488</name>
</gene>
<dbReference type="Proteomes" id="UP000217257">
    <property type="component" value="Chromosome"/>
</dbReference>
<organism evidence="3 4">
    <name type="scientific">Cystobacter fuscus</name>
    <dbReference type="NCBI Taxonomy" id="43"/>
    <lineage>
        <taxon>Bacteria</taxon>
        <taxon>Pseudomonadati</taxon>
        <taxon>Myxococcota</taxon>
        <taxon>Myxococcia</taxon>
        <taxon>Myxococcales</taxon>
        <taxon>Cystobacterineae</taxon>
        <taxon>Archangiaceae</taxon>
        <taxon>Cystobacter</taxon>
    </lineage>
</organism>